<evidence type="ECO:0000256" key="3">
    <source>
        <dbReference type="ARBA" id="ARBA00037338"/>
    </source>
</evidence>
<dbReference type="PANTHER" id="PTHR19854:SF1">
    <property type="entry name" value="GUANINE NUCLEOTIDE-BINDING PROTEIN SUBUNIT BETA-LIKE PROTEIN 1"/>
    <property type="match status" value="1"/>
</dbReference>
<dbReference type="InterPro" id="IPR015943">
    <property type="entry name" value="WD40/YVTN_repeat-like_dom_sf"/>
</dbReference>
<keyword evidence="2" id="KW-0677">Repeat</keyword>
<evidence type="ECO:0000256" key="1">
    <source>
        <dbReference type="ARBA" id="ARBA00022574"/>
    </source>
</evidence>
<sequence length="519" mass="55771">MATDGRPAQPESILRGHKAQVHVAAFVRSNDRLVTGDADGFVVAWDLTIMRPRAVWQAHRNAILGIAGWGEDRLITHGRDNKLIVWKFSAEEESRLSTKLPLDTTPEPRPQPWILHMLEVNTMNFCSFAHCPASPGPGASPSGSSSSEIFVAVPNTLASEAIDIFHLPSQVRRHTVKLGDKNGMVMALAIFYRGHDLTLVAGYENGKAMVAQLTHHGDWSVRYQASCHSQPVLSLDVSPGRDFFLTSSADAIIAKHPLPSSPQPATQQLSSPQPDPAPGTPPPPTSDNRPDPASGPSTTAQRGNPSKSLLTAALSGAGPPSSSSSSSHQPIHTTTVHRPGELPAQQPIKTVNTRHAGQQSLRIRSDGRVFATAGWDARVRVYSAKTLAEVAVLKWHAAGCYATAFASLDNPAAQVGEGEGEREGKGKGKGKEEEEESETPTRQEEGGGEGGGPRKRLLLEGREPDDDEHEGGTDEGKEVAVVPKLVDVTVRDRRVQQARRAHWLAAGSKDGKVSLWDVF</sequence>
<dbReference type="SMART" id="SM00320">
    <property type="entry name" value="WD40"/>
    <property type="match status" value="5"/>
</dbReference>
<dbReference type="Gene3D" id="2.130.10.10">
    <property type="entry name" value="YVTN repeat-like/Quinoprotein amine dehydrogenase"/>
    <property type="match status" value="2"/>
</dbReference>
<feature type="compositionally biased region" description="Pro residues" evidence="8">
    <location>
        <begin position="273"/>
        <end position="285"/>
    </location>
</feature>
<dbReference type="HOGENOM" id="CLU_041940_0_1_1"/>
<evidence type="ECO:0000256" key="2">
    <source>
        <dbReference type="ARBA" id="ARBA00022737"/>
    </source>
</evidence>
<dbReference type="PROSITE" id="PS50294">
    <property type="entry name" value="WD_REPEATS_REGION"/>
    <property type="match status" value="1"/>
</dbReference>
<dbReference type="InterPro" id="IPR001680">
    <property type="entry name" value="WD40_rpt"/>
</dbReference>
<dbReference type="STRING" id="573729.G2Q6K7"/>
<feature type="repeat" description="WD" evidence="7">
    <location>
        <begin position="14"/>
        <end position="47"/>
    </location>
</feature>
<keyword evidence="1 7" id="KW-0853">WD repeat</keyword>
<dbReference type="PROSITE" id="PS00678">
    <property type="entry name" value="WD_REPEATS_1"/>
    <property type="match status" value="2"/>
</dbReference>
<dbReference type="SUPFAM" id="SSF50978">
    <property type="entry name" value="WD40 repeat-like"/>
    <property type="match status" value="1"/>
</dbReference>
<dbReference type="OrthoDB" id="7668193at2759"/>
<dbReference type="OMA" id="WHKEGVY"/>
<dbReference type="eggNOG" id="KOG0322">
    <property type="taxonomic scope" value="Eukaryota"/>
</dbReference>
<evidence type="ECO:0000313" key="10">
    <source>
        <dbReference type="Proteomes" id="UP000007322"/>
    </source>
</evidence>
<name>G2Q6K7_THET4</name>
<dbReference type="AlphaFoldDB" id="G2Q6K7"/>
<keyword evidence="10" id="KW-1185">Reference proteome</keyword>
<dbReference type="InterPro" id="IPR019775">
    <property type="entry name" value="WD40_repeat_CS"/>
</dbReference>
<comment type="subunit">
    <text evidence="5">Component of the ASTRA chromatin remodeling machinery complex.</text>
</comment>
<accession>G2Q6K7</accession>
<comment type="similarity">
    <text evidence="4">Belongs to the WD repeat ASA1 family.</text>
</comment>
<evidence type="ECO:0000313" key="9">
    <source>
        <dbReference type="EMBL" id="AEO55580.1"/>
    </source>
</evidence>
<dbReference type="KEGG" id="mtm:MYCTH_2299561"/>
<feature type="region of interest" description="Disordered" evidence="8">
    <location>
        <begin position="255"/>
        <end position="359"/>
    </location>
</feature>
<dbReference type="PROSITE" id="PS50082">
    <property type="entry name" value="WD_REPEATS_2"/>
    <property type="match status" value="2"/>
</dbReference>
<evidence type="ECO:0000256" key="4">
    <source>
        <dbReference type="ARBA" id="ARBA00037931"/>
    </source>
</evidence>
<comment type="function">
    <text evidence="3">Component of the ASTRA complex involved in chromatin remodeling.</text>
</comment>
<feature type="repeat" description="WD" evidence="7">
    <location>
        <begin position="504"/>
        <end position="519"/>
    </location>
</feature>
<feature type="compositionally biased region" description="Basic and acidic residues" evidence="8">
    <location>
        <begin position="419"/>
        <end position="432"/>
    </location>
</feature>
<dbReference type="RefSeq" id="XP_003660825.1">
    <property type="nucleotide sequence ID" value="XM_003660777.1"/>
</dbReference>
<dbReference type="GeneID" id="11511682"/>
<evidence type="ECO:0000256" key="6">
    <source>
        <dbReference type="ARBA" id="ARBA00040563"/>
    </source>
</evidence>
<evidence type="ECO:0000256" key="7">
    <source>
        <dbReference type="PROSITE-ProRule" id="PRU00221"/>
    </source>
</evidence>
<dbReference type="InParanoid" id="G2Q6K7"/>
<dbReference type="Pfam" id="PF00400">
    <property type="entry name" value="WD40"/>
    <property type="match status" value="4"/>
</dbReference>
<dbReference type="PANTHER" id="PTHR19854">
    <property type="entry name" value="TRANSDUCIN BETA-LIKE 3"/>
    <property type="match status" value="1"/>
</dbReference>
<dbReference type="VEuPathDB" id="FungiDB:MYCTH_2299561"/>
<feature type="compositionally biased region" description="Polar residues" evidence="8">
    <location>
        <begin position="295"/>
        <end position="309"/>
    </location>
</feature>
<evidence type="ECO:0000256" key="8">
    <source>
        <dbReference type="SAM" id="MobiDB-lite"/>
    </source>
</evidence>
<dbReference type="EMBL" id="CP003002">
    <property type="protein sequence ID" value="AEO55580.1"/>
    <property type="molecule type" value="Genomic_DNA"/>
</dbReference>
<proteinExistence type="inferred from homology"/>
<protein>
    <recommendedName>
        <fullName evidence="6">ASTRA-associated protein 1</fullName>
    </recommendedName>
</protein>
<evidence type="ECO:0000256" key="5">
    <source>
        <dbReference type="ARBA" id="ARBA00038749"/>
    </source>
</evidence>
<dbReference type="Proteomes" id="UP000007322">
    <property type="component" value="Chromosome 1"/>
</dbReference>
<reference evidence="9 10" key="1">
    <citation type="journal article" date="2011" name="Nat. Biotechnol.">
        <title>Comparative genomic analysis of the thermophilic biomass-degrading fungi Myceliophthora thermophila and Thielavia terrestris.</title>
        <authorList>
            <person name="Berka R.M."/>
            <person name="Grigoriev I.V."/>
            <person name="Otillar R."/>
            <person name="Salamov A."/>
            <person name="Grimwood J."/>
            <person name="Reid I."/>
            <person name="Ishmael N."/>
            <person name="John T."/>
            <person name="Darmond C."/>
            <person name="Moisan M.-C."/>
            <person name="Henrissat B."/>
            <person name="Coutinho P.M."/>
            <person name="Lombard V."/>
            <person name="Natvig D.O."/>
            <person name="Lindquist E."/>
            <person name="Schmutz J."/>
            <person name="Lucas S."/>
            <person name="Harris P."/>
            <person name="Powlowski J."/>
            <person name="Bellemare A."/>
            <person name="Taylor D."/>
            <person name="Butler G."/>
            <person name="de Vries R.P."/>
            <person name="Allijn I.E."/>
            <person name="van den Brink J."/>
            <person name="Ushinsky S."/>
            <person name="Storms R."/>
            <person name="Powell A.J."/>
            <person name="Paulsen I.T."/>
            <person name="Elbourne L.D.H."/>
            <person name="Baker S.E."/>
            <person name="Magnuson J."/>
            <person name="LaBoissiere S."/>
            <person name="Clutterbuck A.J."/>
            <person name="Martinez D."/>
            <person name="Wogulis M."/>
            <person name="de Leon A.L."/>
            <person name="Rey M.W."/>
            <person name="Tsang A."/>
        </authorList>
    </citation>
    <scope>NUCLEOTIDE SEQUENCE [LARGE SCALE GENOMIC DNA]</scope>
    <source>
        <strain evidence="10">ATCC 42464 / BCRC 31852 / DSM 1799</strain>
    </source>
</reference>
<feature type="compositionally biased region" description="Polar residues" evidence="8">
    <location>
        <begin position="347"/>
        <end position="359"/>
    </location>
</feature>
<dbReference type="InterPro" id="IPR036322">
    <property type="entry name" value="WD40_repeat_dom_sf"/>
</dbReference>
<feature type="region of interest" description="Disordered" evidence="8">
    <location>
        <begin position="413"/>
        <end position="480"/>
    </location>
</feature>
<gene>
    <name evidence="9" type="ORF">MYCTH_2299561</name>
</gene>
<organism evidence="9 10">
    <name type="scientific">Thermothelomyces thermophilus (strain ATCC 42464 / BCRC 31852 / DSM 1799)</name>
    <name type="common">Sporotrichum thermophile</name>
    <dbReference type="NCBI Taxonomy" id="573729"/>
    <lineage>
        <taxon>Eukaryota</taxon>
        <taxon>Fungi</taxon>
        <taxon>Dikarya</taxon>
        <taxon>Ascomycota</taxon>
        <taxon>Pezizomycotina</taxon>
        <taxon>Sordariomycetes</taxon>
        <taxon>Sordariomycetidae</taxon>
        <taxon>Sordariales</taxon>
        <taxon>Chaetomiaceae</taxon>
        <taxon>Thermothelomyces</taxon>
    </lineage>
</organism>